<evidence type="ECO:0000256" key="1">
    <source>
        <dbReference type="ARBA" id="ARBA00004123"/>
    </source>
</evidence>
<evidence type="ECO:0000259" key="4">
    <source>
        <dbReference type="Pfam" id="PF04824"/>
    </source>
</evidence>
<dbReference type="InterPro" id="IPR006909">
    <property type="entry name" value="Rad21/Rec8_C_eu"/>
</dbReference>
<evidence type="ECO:0000313" key="6">
    <source>
        <dbReference type="EMBL" id="PVV03531.1"/>
    </source>
</evidence>
<dbReference type="Proteomes" id="UP000245609">
    <property type="component" value="Unassembled WGS sequence"/>
</dbReference>
<reference evidence="6 7" key="1">
    <citation type="journal article" date="2018" name="MBio">
        <title>Comparative Genomics Reveals the Core Gene Toolbox for the Fungus-Insect Symbiosis.</title>
        <authorList>
            <person name="Wang Y."/>
            <person name="Stata M."/>
            <person name="Wang W."/>
            <person name="Stajich J.E."/>
            <person name="White M.M."/>
            <person name="Moncalvo J.M."/>
        </authorList>
    </citation>
    <scope>NUCLEOTIDE SEQUENCE [LARGE SCALE GENOMIC DNA]</scope>
    <source>
        <strain evidence="6 7">SC-DP-2</strain>
    </source>
</reference>
<dbReference type="OrthoDB" id="10071381at2759"/>
<dbReference type="Gene3D" id="1.10.10.580">
    <property type="entry name" value="Structural maintenance of chromosome 1. Chain E"/>
    <property type="match status" value="1"/>
</dbReference>
<dbReference type="InterPro" id="IPR006910">
    <property type="entry name" value="Rad21_Rec8_N"/>
</dbReference>
<proteinExistence type="inferred from homology"/>
<dbReference type="PANTHER" id="PTHR12585">
    <property type="entry name" value="SCC1 / RAD21 FAMILY MEMBER"/>
    <property type="match status" value="1"/>
</dbReference>
<dbReference type="STRING" id="133381.A0A2T9ZG39"/>
<keyword evidence="7" id="KW-1185">Reference proteome</keyword>
<dbReference type="GO" id="GO:0005634">
    <property type="term" value="C:nucleus"/>
    <property type="evidence" value="ECO:0007669"/>
    <property type="project" value="UniProtKB-SubCell"/>
</dbReference>
<dbReference type="InterPro" id="IPR036390">
    <property type="entry name" value="WH_DNA-bd_sf"/>
</dbReference>
<sequence>MFYSDTVILQKGPLSKVWLAAHLEKKMNKAQFIQTSIVNSVGALMDSERPPLALRLSGQLLLGMARIYSRKAKYLLEDCTEALLKIRMAFRTGAVDMIEATVAQRNTITLPEALTEFDVQLPNARSAYIVRDYAFLGAPRYPEDASMFARGLHDSFNNNVSALRDITLPDQSFDASMIARRDPGSHLGYYREDILGQDDDFRFDFADDILPGGDQSGLEGSALDIEVARRASLTGFNEAGIFGSASGMPFDEKSGILGQGSFLPENLGPMSFGSHLGLGAGSGFADGQLLGDLSGSAMQFQTSLGMVPQIQPEELGWDQAEADLLLNPHADDILMLGKRKRKRGAGYNLIDEETIYPISKLRETFIDPSPLLEPPTYLPPTSDISSLPNFSSGSLGRLFDFPPELHKFFEKQDLNVVENMIQAQKDFIQSVNKIREGGQLVPSEEKLQSDWDRLFETSGGFGLDTELRIPEDNDEFRLEGDYFNFDENPFILADGSIIIPEEAKQLTTADISFGNTEFDLQLKSIMDSGDLIDSAENQQSFAQPGAPGELRLFSDPLSTDLTEQQPAALTSDISSASQQKMSSLGFSKSTIEAAHILARKGIEVGSRSTRRKSTEARLEFSNVTKDAPRSDVVKMFFEVLVLKTKGFVETDQQKPFGKIDITPLPSLYDIVQ</sequence>
<dbReference type="InterPro" id="IPR039781">
    <property type="entry name" value="Rad21/Rec8-like"/>
</dbReference>
<feature type="domain" description="Rad21/Rec8-like protein C-terminal eukaryotic" evidence="4">
    <location>
        <begin position="618"/>
        <end position="666"/>
    </location>
</feature>
<evidence type="ECO:0000313" key="7">
    <source>
        <dbReference type="Proteomes" id="UP000245609"/>
    </source>
</evidence>
<dbReference type="Pfam" id="PF04824">
    <property type="entry name" value="Rad21_Rec8"/>
    <property type="match status" value="1"/>
</dbReference>
<evidence type="ECO:0000256" key="3">
    <source>
        <dbReference type="ARBA" id="ARBA00023242"/>
    </source>
</evidence>
<dbReference type="AlphaFoldDB" id="A0A2T9ZG39"/>
<organism evidence="6 7">
    <name type="scientific">Smittium megazygosporum</name>
    <dbReference type="NCBI Taxonomy" id="133381"/>
    <lineage>
        <taxon>Eukaryota</taxon>
        <taxon>Fungi</taxon>
        <taxon>Fungi incertae sedis</taxon>
        <taxon>Zoopagomycota</taxon>
        <taxon>Kickxellomycotina</taxon>
        <taxon>Harpellomycetes</taxon>
        <taxon>Harpellales</taxon>
        <taxon>Legeriomycetaceae</taxon>
        <taxon>Smittium</taxon>
    </lineage>
</organism>
<dbReference type="GO" id="GO:0003682">
    <property type="term" value="F:chromatin binding"/>
    <property type="evidence" value="ECO:0007669"/>
    <property type="project" value="TreeGrafter"/>
</dbReference>
<accession>A0A2T9ZG39</accession>
<dbReference type="InterPro" id="IPR023093">
    <property type="entry name" value="ScpA-like_C"/>
</dbReference>
<gene>
    <name evidence="6" type="ORF">BB560_001984</name>
</gene>
<dbReference type="SUPFAM" id="SSF46785">
    <property type="entry name" value="Winged helix' DNA-binding domain"/>
    <property type="match status" value="1"/>
</dbReference>
<dbReference type="PANTHER" id="PTHR12585:SF69">
    <property type="entry name" value="FI11703P"/>
    <property type="match status" value="1"/>
</dbReference>
<evidence type="ECO:0000256" key="2">
    <source>
        <dbReference type="ARBA" id="ARBA00009870"/>
    </source>
</evidence>
<dbReference type="GO" id="GO:1990414">
    <property type="term" value="P:replication-born double-strand break repair via sister chromatid exchange"/>
    <property type="evidence" value="ECO:0007669"/>
    <property type="project" value="TreeGrafter"/>
</dbReference>
<protein>
    <recommendedName>
        <fullName evidence="8">Rad21/Rec8-like protein N-terminal domain-containing protein</fullName>
    </recommendedName>
</protein>
<comment type="similarity">
    <text evidence="2">Belongs to the rad21 family.</text>
</comment>
<comment type="subcellular location">
    <subcellularLocation>
        <location evidence="1">Nucleus</location>
    </subcellularLocation>
</comment>
<comment type="caution">
    <text evidence="6">The sequence shown here is derived from an EMBL/GenBank/DDBJ whole genome shotgun (WGS) entry which is preliminary data.</text>
</comment>
<keyword evidence="3" id="KW-0539">Nucleus</keyword>
<evidence type="ECO:0008006" key="8">
    <source>
        <dbReference type="Google" id="ProtNLM"/>
    </source>
</evidence>
<dbReference type="GO" id="GO:0007064">
    <property type="term" value="P:mitotic sister chromatid cohesion"/>
    <property type="evidence" value="ECO:0007669"/>
    <property type="project" value="TreeGrafter"/>
</dbReference>
<dbReference type="Pfam" id="PF04825">
    <property type="entry name" value="Rad21_Rec8_N"/>
    <property type="match status" value="1"/>
</dbReference>
<dbReference type="EMBL" id="MBFS01000221">
    <property type="protein sequence ID" value="PVV03531.1"/>
    <property type="molecule type" value="Genomic_DNA"/>
</dbReference>
<name>A0A2T9ZG39_9FUNG</name>
<feature type="domain" description="Rad21/Rec8-like protein N-terminal" evidence="5">
    <location>
        <begin position="1"/>
        <end position="103"/>
    </location>
</feature>
<evidence type="ECO:0000259" key="5">
    <source>
        <dbReference type="Pfam" id="PF04825"/>
    </source>
</evidence>
<dbReference type="GO" id="GO:0030892">
    <property type="term" value="C:mitotic cohesin complex"/>
    <property type="evidence" value="ECO:0007669"/>
    <property type="project" value="TreeGrafter"/>
</dbReference>